<gene>
    <name evidence="2" type="ORF">Pflav_014070</name>
</gene>
<reference evidence="2 3" key="1">
    <citation type="submission" date="2020-03" db="EMBL/GenBank/DDBJ databases">
        <title>Whole genome shotgun sequence of Phytohabitans flavus NBRC 107702.</title>
        <authorList>
            <person name="Komaki H."/>
            <person name="Tamura T."/>
        </authorList>
    </citation>
    <scope>NUCLEOTIDE SEQUENCE [LARGE SCALE GENOMIC DNA]</scope>
    <source>
        <strain evidence="2 3">NBRC 107702</strain>
    </source>
</reference>
<name>A0A6F8XMG3_9ACTN</name>
<dbReference type="Proteomes" id="UP000502508">
    <property type="component" value="Chromosome"/>
</dbReference>
<organism evidence="2 3">
    <name type="scientific">Phytohabitans flavus</name>
    <dbReference type="NCBI Taxonomy" id="1076124"/>
    <lineage>
        <taxon>Bacteria</taxon>
        <taxon>Bacillati</taxon>
        <taxon>Actinomycetota</taxon>
        <taxon>Actinomycetes</taxon>
        <taxon>Micromonosporales</taxon>
        <taxon>Micromonosporaceae</taxon>
    </lineage>
</organism>
<dbReference type="KEGG" id="pfla:Pflav_014070"/>
<sequence length="229" mass="25254">MPDEQDNRPIHPRAMQAALALIRADINITTIPADQLGSVKKFLHKKENDNYRGVREWRKEQFAHRNWFVRRWKGINRVARLFKFHGRKTISLSSAQVVLSTPELKPDVVRALRVIADANPQIGNAIAAGRLPNVRDVLEPGAGRTASPHPSAAWQAAQVAGSSMGAPQAGPPSMGYGGLYHVDPGRNQASREHLSRLRPAAYGAQMQESAQMPASPPMYSQPEPPLRAR</sequence>
<accession>A0A6F8XMG3</accession>
<feature type="region of interest" description="Disordered" evidence="1">
    <location>
        <begin position="139"/>
        <end position="229"/>
    </location>
</feature>
<dbReference type="AlphaFoldDB" id="A0A6F8XMG3"/>
<dbReference type="EMBL" id="AP022870">
    <property type="protein sequence ID" value="BCB74997.1"/>
    <property type="molecule type" value="Genomic_DNA"/>
</dbReference>
<evidence type="ECO:0000313" key="2">
    <source>
        <dbReference type="EMBL" id="BCB74997.1"/>
    </source>
</evidence>
<reference evidence="2 3" key="2">
    <citation type="submission" date="2020-03" db="EMBL/GenBank/DDBJ databases">
        <authorList>
            <person name="Ichikawa N."/>
            <person name="Kimura A."/>
            <person name="Kitahashi Y."/>
            <person name="Uohara A."/>
        </authorList>
    </citation>
    <scope>NUCLEOTIDE SEQUENCE [LARGE SCALE GENOMIC DNA]</scope>
    <source>
        <strain evidence="2 3">NBRC 107702</strain>
    </source>
</reference>
<protein>
    <submittedName>
        <fullName evidence="2">Uncharacterized protein</fullName>
    </submittedName>
</protein>
<proteinExistence type="predicted"/>
<keyword evidence="3" id="KW-1185">Reference proteome</keyword>
<evidence type="ECO:0000313" key="3">
    <source>
        <dbReference type="Proteomes" id="UP000502508"/>
    </source>
</evidence>
<evidence type="ECO:0000256" key="1">
    <source>
        <dbReference type="SAM" id="MobiDB-lite"/>
    </source>
</evidence>